<dbReference type="AlphaFoldDB" id="A0A512DSI9"/>
<dbReference type="RefSeq" id="WP_044427891.1">
    <property type="nucleotide sequence ID" value="NZ_BJYZ01000016.1"/>
</dbReference>
<dbReference type="OrthoDB" id="7391998at2"/>
<comment type="similarity">
    <text evidence="3">Belongs to the antenna complex beta subunit family.</text>
</comment>
<evidence type="ECO:0000259" key="17">
    <source>
        <dbReference type="Pfam" id="PF00556"/>
    </source>
</evidence>
<dbReference type="NCBIfam" id="NF040862">
    <property type="entry name" value="pufB_517_ASD"/>
    <property type="match status" value="1"/>
</dbReference>
<evidence type="ECO:0000256" key="12">
    <source>
        <dbReference type="ARBA" id="ARBA00022991"/>
    </source>
</evidence>
<name>A0A512DSI9_9PROT</name>
<dbReference type="InterPro" id="IPR000066">
    <property type="entry name" value="Antenna_a/b"/>
</dbReference>
<dbReference type="InterPro" id="IPR023624">
    <property type="entry name" value="Antenna_beta_dom_sf"/>
</dbReference>
<keyword evidence="13 16" id="KW-0472">Membrane</keyword>
<proteinExistence type="inferred from homology"/>
<evidence type="ECO:0000256" key="1">
    <source>
        <dbReference type="ARBA" id="ARBA00002455"/>
    </source>
</evidence>
<evidence type="ECO:0000256" key="11">
    <source>
        <dbReference type="ARBA" id="ARBA00022989"/>
    </source>
</evidence>
<keyword evidence="14" id="KW-0437">Light-harvesting polypeptide</keyword>
<dbReference type="Pfam" id="PF00556">
    <property type="entry name" value="LHC"/>
    <property type="match status" value="1"/>
</dbReference>
<keyword evidence="12" id="KW-0157">Chromophore</keyword>
<dbReference type="InterPro" id="IPR023623">
    <property type="entry name" value="Antenna_beta_CS"/>
</dbReference>
<gene>
    <name evidence="18" type="ORF">SAE02_35530</name>
</gene>
<comment type="function">
    <text evidence="1">Antenna complexes are light-harvesting systems, which transfer the excitation energy to the reaction centers.</text>
</comment>
<dbReference type="InterPro" id="IPR035889">
    <property type="entry name" value="Light-harvesting_complex"/>
</dbReference>
<evidence type="ECO:0000313" key="18">
    <source>
        <dbReference type="EMBL" id="GEO39405.1"/>
    </source>
</evidence>
<keyword evidence="7 16" id="KW-0812">Transmembrane</keyword>
<evidence type="ECO:0000256" key="4">
    <source>
        <dbReference type="ARBA" id="ARBA00022475"/>
    </source>
</evidence>
<feature type="transmembrane region" description="Helical" evidence="16">
    <location>
        <begin position="41"/>
        <end position="58"/>
    </location>
</feature>
<keyword evidence="10" id="KW-0076">Bacteriochlorophyll</keyword>
<evidence type="ECO:0000256" key="15">
    <source>
        <dbReference type="SAM" id="MobiDB-lite"/>
    </source>
</evidence>
<keyword evidence="6" id="KW-0042">Antenna complex</keyword>
<protein>
    <recommendedName>
        <fullName evidence="17">Antenna complex alpha/beta subunit domain-containing protein</fullName>
    </recommendedName>
</protein>
<dbReference type="Gene3D" id="1.20.5.250">
    <property type="match status" value="1"/>
</dbReference>
<feature type="region of interest" description="Disordered" evidence="15">
    <location>
        <begin position="1"/>
        <end position="24"/>
    </location>
</feature>
<evidence type="ECO:0000256" key="5">
    <source>
        <dbReference type="ARBA" id="ARBA00022494"/>
    </source>
</evidence>
<comment type="subcellular location">
    <subcellularLocation>
        <location evidence="2">Cell inner membrane</location>
        <topology evidence="2">Single-pass type II membrane protein</topology>
    </subcellularLocation>
</comment>
<comment type="caution">
    <text evidence="18">The sequence shown here is derived from an EMBL/GenBank/DDBJ whole genome shotgun (WGS) entry which is preliminary data.</text>
</comment>
<evidence type="ECO:0000256" key="8">
    <source>
        <dbReference type="ARBA" id="ARBA00022723"/>
    </source>
</evidence>
<evidence type="ECO:0000256" key="3">
    <source>
        <dbReference type="ARBA" id="ARBA00011052"/>
    </source>
</evidence>
<dbReference type="InterPro" id="IPR002362">
    <property type="entry name" value="LHB-1/5"/>
</dbReference>
<evidence type="ECO:0000313" key="19">
    <source>
        <dbReference type="Proteomes" id="UP000321523"/>
    </source>
</evidence>
<evidence type="ECO:0000256" key="16">
    <source>
        <dbReference type="SAM" id="Phobius"/>
    </source>
</evidence>
<reference evidence="18 19" key="1">
    <citation type="submission" date="2019-07" db="EMBL/GenBank/DDBJ databases">
        <title>Whole genome shotgun sequence of Skermanella aerolata NBRC 106429.</title>
        <authorList>
            <person name="Hosoyama A."/>
            <person name="Uohara A."/>
            <person name="Ohji S."/>
            <person name="Ichikawa N."/>
        </authorList>
    </citation>
    <scope>NUCLEOTIDE SEQUENCE [LARGE SCALE GENOMIC DNA]</scope>
    <source>
        <strain evidence="18 19">NBRC 106429</strain>
    </source>
</reference>
<dbReference type="PROSITE" id="PS00969">
    <property type="entry name" value="ANTENNA_COMP_BETA"/>
    <property type="match status" value="1"/>
</dbReference>
<dbReference type="GO" id="GO:0030077">
    <property type="term" value="C:plasma membrane light-harvesting complex"/>
    <property type="evidence" value="ECO:0007669"/>
    <property type="project" value="InterPro"/>
</dbReference>
<keyword evidence="8" id="KW-0479">Metal-binding</keyword>
<dbReference type="GO" id="GO:0046872">
    <property type="term" value="F:metal ion binding"/>
    <property type="evidence" value="ECO:0007669"/>
    <property type="project" value="UniProtKB-KW"/>
</dbReference>
<evidence type="ECO:0000256" key="7">
    <source>
        <dbReference type="ARBA" id="ARBA00022692"/>
    </source>
</evidence>
<keyword evidence="19" id="KW-1185">Reference proteome</keyword>
<dbReference type="GO" id="GO:0042314">
    <property type="term" value="F:bacteriochlorophyll binding"/>
    <property type="evidence" value="ECO:0007669"/>
    <property type="project" value="UniProtKB-KW"/>
</dbReference>
<dbReference type="EMBL" id="BJYZ01000016">
    <property type="protein sequence ID" value="GEO39405.1"/>
    <property type="molecule type" value="Genomic_DNA"/>
</dbReference>
<organism evidence="18 19">
    <name type="scientific">Skermanella aerolata</name>
    <dbReference type="NCBI Taxonomy" id="393310"/>
    <lineage>
        <taxon>Bacteria</taxon>
        <taxon>Pseudomonadati</taxon>
        <taxon>Pseudomonadota</taxon>
        <taxon>Alphaproteobacteria</taxon>
        <taxon>Rhodospirillales</taxon>
        <taxon>Azospirillaceae</taxon>
        <taxon>Skermanella</taxon>
    </lineage>
</organism>
<keyword evidence="4" id="KW-1003">Cell membrane</keyword>
<accession>A0A512DSI9</accession>
<keyword evidence="11 16" id="KW-1133">Transmembrane helix</keyword>
<evidence type="ECO:0000256" key="14">
    <source>
        <dbReference type="ARBA" id="ARBA00023243"/>
    </source>
</evidence>
<dbReference type="Proteomes" id="UP000321523">
    <property type="component" value="Unassembled WGS sequence"/>
</dbReference>
<evidence type="ECO:0000256" key="13">
    <source>
        <dbReference type="ARBA" id="ARBA00023136"/>
    </source>
</evidence>
<keyword evidence="9" id="KW-0460">Magnesium</keyword>
<dbReference type="GO" id="GO:0019684">
    <property type="term" value="P:photosynthesis, light reaction"/>
    <property type="evidence" value="ECO:0007669"/>
    <property type="project" value="InterPro"/>
</dbReference>
<evidence type="ECO:0000256" key="6">
    <source>
        <dbReference type="ARBA" id="ARBA00022549"/>
    </source>
</evidence>
<dbReference type="GO" id="GO:0005886">
    <property type="term" value="C:plasma membrane"/>
    <property type="evidence" value="ECO:0007669"/>
    <property type="project" value="UniProtKB-SubCell"/>
</dbReference>
<evidence type="ECO:0000256" key="2">
    <source>
        <dbReference type="ARBA" id="ARBA00004249"/>
    </source>
</evidence>
<dbReference type="SUPFAM" id="SSF56918">
    <property type="entry name" value="Light-harvesting complex subunits"/>
    <property type="match status" value="1"/>
</dbReference>
<dbReference type="PRINTS" id="PR00674">
    <property type="entry name" value="LIGHTHARVSTB"/>
</dbReference>
<feature type="domain" description="Antenna complex alpha/beta subunit" evidence="17">
    <location>
        <begin position="29"/>
        <end position="62"/>
    </location>
</feature>
<sequence length="92" mass="10070">MSDTTSSGGRLPSDRGTPDVSLSGLTEPEAREFHKIFMQSFAIFVGVAFLAHILVWLWRPWLPGPQGYSSLMDGTLHDGVTVAFESIKSFIA</sequence>
<evidence type="ECO:0000256" key="9">
    <source>
        <dbReference type="ARBA" id="ARBA00022842"/>
    </source>
</evidence>
<evidence type="ECO:0000256" key="10">
    <source>
        <dbReference type="ARBA" id="ARBA00022956"/>
    </source>
</evidence>
<keyword evidence="5" id="KW-0148">Chlorophyll</keyword>